<dbReference type="GO" id="GO:0035556">
    <property type="term" value="P:intracellular signal transduction"/>
    <property type="evidence" value="ECO:0007669"/>
    <property type="project" value="TreeGrafter"/>
</dbReference>
<protein>
    <submittedName>
        <fullName evidence="6">Protein kinase, putative</fullName>
    </submittedName>
</protein>
<keyword evidence="6" id="KW-0418">Kinase</keyword>
<evidence type="ECO:0000313" key="6">
    <source>
        <dbReference type="EMBL" id="GBG29184.1"/>
    </source>
</evidence>
<dbReference type="OrthoDB" id="68483at2759"/>
<dbReference type="SMART" id="SM00220">
    <property type="entry name" value="S_TKc"/>
    <property type="match status" value="1"/>
</dbReference>
<dbReference type="GO" id="GO:0004674">
    <property type="term" value="F:protein serine/threonine kinase activity"/>
    <property type="evidence" value="ECO:0007669"/>
    <property type="project" value="UniProtKB-KW"/>
</dbReference>
<keyword evidence="2 3" id="KW-0067">ATP-binding</keyword>
<evidence type="ECO:0000256" key="1">
    <source>
        <dbReference type="ARBA" id="ARBA00022741"/>
    </source>
</evidence>
<gene>
    <name evidence="6" type="ORF">FCC1311_054062</name>
</gene>
<sequence>MGPSLQTQITTSNEVTADEDGNVIKVNGYKLGAVIGTGSFGVVVRARHETGMFCAIKIIDRKRLKRAQFGPRTSNASRTDLKREIAIQKRLRHPNILPLIEVIDDPSHPKTYMVTSFVDGGALMPDHSKASPLQECRARRLMVQLVSAVDYLHKHNIIHKDIKPSNLLVDKTDRLLLSDFGAAQAFRDDEDPMINRTDGTMAFLAPEMCSGEAFNGKLTDIWAVGATLFMMIFGTPPFVADTAQALIDLIQEGDVNYPPRPGSAGVTTRESDHDVVGLLKSILEKDLSKRASFAQISAHPWSTDYGRVEFLLPEVEGPIEVSEKEIATAISAYKVNSVRTLGSPNVAGSAAAPGQ</sequence>
<dbReference type="PROSITE" id="PS00108">
    <property type="entry name" value="PROTEIN_KINASE_ST"/>
    <property type="match status" value="1"/>
</dbReference>
<dbReference type="Gene3D" id="1.10.510.10">
    <property type="entry name" value="Transferase(Phosphotransferase) domain 1"/>
    <property type="match status" value="1"/>
</dbReference>
<dbReference type="InParanoid" id="A0A2R5GMU2"/>
<organism evidence="6 7">
    <name type="scientific">Hondaea fermentalgiana</name>
    <dbReference type="NCBI Taxonomy" id="2315210"/>
    <lineage>
        <taxon>Eukaryota</taxon>
        <taxon>Sar</taxon>
        <taxon>Stramenopiles</taxon>
        <taxon>Bigyra</taxon>
        <taxon>Labyrinthulomycetes</taxon>
        <taxon>Thraustochytrida</taxon>
        <taxon>Thraustochytriidae</taxon>
        <taxon>Hondaea</taxon>
    </lineage>
</organism>
<dbReference type="InterPro" id="IPR008271">
    <property type="entry name" value="Ser/Thr_kinase_AS"/>
</dbReference>
<evidence type="ECO:0000256" key="3">
    <source>
        <dbReference type="PROSITE-ProRule" id="PRU10141"/>
    </source>
</evidence>
<dbReference type="Pfam" id="PF00069">
    <property type="entry name" value="Pkinase"/>
    <property type="match status" value="1"/>
</dbReference>
<dbReference type="AlphaFoldDB" id="A0A2R5GMU2"/>
<comment type="similarity">
    <text evidence="4">Belongs to the protein kinase superfamily.</text>
</comment>
<comment type="caution">
    <text evidence="6">The sequence shown here is derived from an EMBL/GenBank/DDBJ whole genome shotgun (WGS) entry which is preliminary data.</text>
</comment>
<accession>A0A2R5GMU2</accession>
<proteinExistence type="inferred from homology"/>
<evidence type="ECO:0000259" key="5">
    <source>
        <dbReference type="PROSITE" id="PS50011"/>
    </source>
</evidence>
<dbReference type="PROSITE" id="PS00107">
    <property type="entry name" value="PROTEIN_KINASE_ATP"/>
    <property type="match status" value="1"/>
</dbReference>
<keyword evidence="6" id="KW-0808">Transferase</keyword>
<dbReference type="PANTHER" id="PTHR24346:SF77">
    <property type="entry name" value="SERINE THREONINE PROTEIN KINASE"/>
    <property type="match status" value="1"/>
</dbReference>
<dbReference type="InterPro" id="IPR017441">
    <property type="entry name" value="Protein_kinase_ATP_BS"/>
</dbReference>
<dbReference type="InterPro" id="IPR000719">
    <property type="entry name" value="Prot_kinase_dom"/>
</dbReference>
<dbReference type="Proteomes" id="UP000241890">
    <property type="component" value="Unassembled WGS sequence"/>
</dbReference>
<dbReference type="FunFam" id="1.10.510.10:FF:000571">
    <property type="entry name" value="Maternal embryonic leucine zipper kinase"/>
    <property type="match status" value="1"/>
</dbReference>
<dbReference type="InterPro" id="IPR011009">
    <property type="entry name" value="Kinase-like_dom_sf"/>
</dbReference>
<feature type="binding site" evidence="3">
    <location>
        <position position="57"/>
    </location>
    <ligand>
        <name>ATP</name>
        <dbReference type="ChEBI" id="CHEBI:30616"/>
    </ligand>
</feature>
<evidence type="ECO:0000256" key="2">
    <source>
        <dbReference type="ARBA" id="ARBA00022840"/>
    </source>
</evidence>
<dbReference type="CDD" id="cd14008">
    <property type="entry name" value="STKc_LKB1_CaMKK"/>
    <property type="match status" value="1"/>
</dbReference>
<evidence type="ECO:0000256" key="4">
    <source>
        <dbReference type="RuleBase" id="RU000304"/>
    </source>
</evidence>
<dbReference type="FunCoup" id="A0A2R5GMU2">
    <property type="interactions" value="1"/>
</dbReference>
<keyword evidence="1 3" id="KW-0547">Nucleotide-binding</keyword>
<feature type="domain" description="Protein kinase" evidence="5">
    <location>
        <begin position="29"/>
        <end position="302"/>
    </location>
</feature>
<keyword evidence="7" id="KW-1185">Reference proteome</keyword>
<reference evidence="6 7" key="1">
    <citation type="submission" date="2017-12" db="EMBL/GenBank/DDBJ databases">
        <title>Sequencing, de novo assembly and annotation of complete genome of a new Thraustochytrid species, strain FCC1311.</title>
        <authorList>
            <person name="Sedici K."/>
            <person name="Godart F."/>
            <person name="Aiese Cigliano R."/>
            <person name="Sanseverino W."/>
            <person name="Barakat M."/>
            <person name="Ortet P."/>
            <person name="Marechal E."/>
            <person name="Cagnac O."/>
            <person name="Amato A."/>
        </authorList>
    </citation>
    <scope>NUCLEOTIDE SEQUENCE [LARGE SCALE GENOMIC DNA]</scope>
</reference>
<dbReference type="PANTHER" id="PTHR24346">
    <property type="entry name" value="MAP/MICROTUBULE AFFINITY-REGULATING KINASE"/>
    <property type="match status" value="1"/>
</dbReference>
<dbReference type="GO" id="GO:0005737">
    <property type="term" value="C:cytoplasm"/>
    <property type="evidence" value="ECO:0007669"/>
    <property type="project" value="TreeGrafter"/>
</dbReference>
<dbReference type="EMBL" id="BEYU01000053">
    <property type="protein sequence ID" value="GBG29184.1"/>
    <property type="molecule type" value="Genomic_DNA"/>
</dbReference>
<dbReference type="GO" id="GO:0005524">
    <property type="term" value="F:ATP binding"/>
    <property type="evidence" value="ECO:0007669"/>
    <property type="project" value="UniProtKB-UniRule"/>
</dbReference>
<dbReference type="SUPFAM" id="SSF56112">
    <property type="entry name" value="Protein kinase-like (PK-like)"/>
    <property type="match status" value="1"/>
</dbReference>
<dbReference type="PROSITE" id="PS50011">
    <property type="entry name" value="PROTEIN_KINASE_DOM"/>
    <property type="match status" value="1"/>
</dbReference>
<name>A0A2R5GMU2_9STRA</name>
<keyword evidence="4" id="KW-0723">Serine/threonine-protein kinase</keyword>
<evidence type="ECO:0000313" key="7">
    <source>
        <dbReference type="Proteomes" id="UP000241890"/>
    </source>
</evidence>